<dbReference type="GO" id="GO:1990904">
    <property type="term" value="C:ribonucleoprotein complex"/>
    <property type="evidence" value="ECO:0007669"/>
    <property type="project" value="UniProtKB-KW"/>
</dbReference>
<evidence type="ECO:0000256" key="3">
    <source>
        <dbReference type="SAM" id="MobiDB-lite"/>
    </source>
</evidence>
<feature type="region of interest" description="Disordered" evidence="3">
    <location>
        <begin position="1"/>
        <end position="62"/>
    </location>
</feature>
<comment type="caution">
    <text evidence="4">The sequence shown here is derived from an EMBL/GenBank/DDBJ whole genome shotgun (WGS) entry which is preliminary data.</text>
</comment>
<protein>
    <submittedName>
        <fullName evidence="4">30S ribosomal protein S30</fullName>
    </submittedName>
</protein>
<dbReference type="GO" id="GO:0003735">
    <property type="term" value="F:structural constituent of ribosome"/>
    <property type="evidence" value="ECO:0007669"/>
    <property type="project" value="InterPro"/>
</dbReference>
<organism evidence="4 5">
    <name type="scientific">miscellaneous Crenarchaeota group-1 archaeon SG8-32-1</name>
    <dbReference type="NCBI Taxonomy" id="1685124"/>
    <lineage>
        <taxon>Archaea</taxon>
        <taxon>Candidatus Bathyarchaeota</taxon>
        <taxon>MCG-1</taxon>
    </lineage>
</organism>
<dbReference type="Proteomes" id="UP000037237">
    <property type="component" value="Unassembled WGS sequence"/>
</dbReference>
<evidence type="ECO:0000256" key="2">
    <source>
        <dbReference type="ARBA" id="ARBA00023274"/>
    </source>
</evidence>
<dbReference type="GO" id="GO:0006412">
    <property type="term" value="P:translation"/>
    <property type="evidence" value="ECO:0007669"/>
    <property type="project" value="InterPro"/>
</dbReference>
<dbReference type="InterPro" id="IPR006846">
    <property type="entry name" value="Ribosomal_eS30"/>
</dbReference>
<sequence>MPSHGSLSKAGKVRSITPKLEARERHSTAPRVNNQSAYYKRFVLNRESGQYSPGQRRRKRRR</sequence>
<proteinExistence type="predicted"/>
<accession>A0A0M0BSJ3</accession>
<reference evidence="4 5" key="1">
    <citation type="submission" date="2015-06" db="EMBL/GenBank/DDBJ databases">
        <title>New insights into the roles of widespread benthic archaea in carbon and nitrogen cycling.</title>
        <authorList>
            <person name="Lazar C.S."/>
            <person name="Baker B.J."/>
            <person name="Seitz K.W."/>
            <person name="Hyde A.S."/>
            <person name="Dick G.J."/>
            <person name="Hinrichs K.-U."/>
            <person name="Teske A.P."/>
        </authorList>
    </citation>
    <scope>NUCLEOTIDE SEQUENCE [LARGE SCALE GENOMIC DNA]</scope>
    <source>
        <strain evidence="4">SG8-32-1</strain>
    </source>
</reference>
<gene>
    <name evidence="4" type="ORF">AC477_04330</name>
</gene>
<name>A0A0M0BSJ3_9ARCH</name>
<keyword evidence="2" id="KW-0687">Ribonucleoprotein</keyword>
<dbReference type="GO" id="GO:0005840">
    <property type="term" value="C:ribosome"/>
    <property type="evidence" value="ECO:0007669"/>
    <property type="project" value="UniProtKB-KW"/>
</dbReference>
<evidence type="ECO:0000313" key="5">
    <source>
        <dbReference type="Proteomes" id="UP000037237"/>
    </source>
</evidence>
<dbReference type="AlphaFoldDB" id="A0A0M0BSJ3"/>
<dbReference type="Pfam" id="PF04758">
    <property type="entry name" value="Ribosomal_S30"/>
    <property type="match status" value="1"/>
</dbReference>
<evidence type="ECO:0000256" key="1">
    <source>
        <dbReference type="ARBA" id="ARBA00022980"/>
    </source>
</evidence>
<keyword evidence="1 4" id="KW-0689">Ribosomal protein</keyword>
<evidence type="ECO:0000313" key="4">
    <source>
        <dbReference type="EMBL" id="KON31191.1"/>
    </source>
</evidence>
<dbReference type="EMBL" id="LFWU01000104">
    <property type="protein sequence ID" value="KON31191.1"/>
    <property type="molecule type" value="Genomic_DNA"/>
</dbReference>